<proteinExistence type="predicted"/>
<dbReference type="Proteomes" id="UP000481153">
    <property type="component" value="Unassembled WGS sequence"/>
</dbReference>
<organism evidence="1 2">
    <name type="scientific">Aphanomyces euteiches</name>
    <dbReference type="NCBI Taxonomy" id="100861"/>
    <lineage>
        <taxon>Eukaryota</taxon>
        <taxon>Sar</taxon>
        <taxon>Stramenopiles</taxon>
        <taxon>Oomycota</taxon>
        <taxon>Saprolegniomycetes</taxon>
        <taxon>Saprolegniales</taxon>
        <taxon>Verrucalvaceae</taxon>
        <taxon>Aphanomyces</taxon>
    </lineage>
</organism>
<protein>
    <submittedName>
        <fullName evidence="1">Uncharacterized protein</fullName>
    </submittedName>
</protein>
<gene>
    <name evidence="1" type="ORF">Ae201684_005614</name>
</gene>
<name>A0A6G0XEA5_9STRA</name>
<dbReference type="EMBL" id="VJMJ01000072">
    <property type="protein sequence ID" value="KAF0738564.1"/>
    <property type="molecule type" value="Genomic_DNA"/>
</dbReference>
<dbReference type="AlphaFoldDB" id="A0A6G0XEA5"/>
<accession>A0A6G0XEA5</accession>
<evidence type="ECO:0000313" key="2">
    <source>
        <dbReference type="Proteomes" id="UP000481153"/>
    </source>
</evidence>
<evidence type="ECO:0000313" key="1">
    <source>
        <dbReference type="EMBL" id="KAF0738564.1"/>
    </source>
</evidence>
<keyword evidence="2" id="KW-1185">Reference proteome</keyword>
<sequence>MIGVLDCFLEALQGFCEGPIRNRQFMERWKNDWATFCLGCVWRRDRDSGRILCIPRIDSAGHRHGGSIYQLNGLASHTLELCITDAGIDHTPFNRTLPFPAVPNTQSSGIDLICAFLDSATTSLHVKRAFPRSWRHVGVASAEKTLHHGGNLDSELCWFDKRIAFETPRSPSIDQINLR</sequence>
<comment type="caution">
    <text evidence="1">The sequence shown here is derived from an EMBL/GenBank/DDBJ whole genome shotgun (WGS) entry which is preliminary data.</text>
</comment>
<reference evidence="1 2" key="1">
    <citation type="submission" date="2019-07" db="EMBL/GenBank/DDBJ databases">
        <title>Genomics analysis of Aphanomyces spp. identifies a new class of oomycete effector associated with host adaptation.</title>
        <authorList>
            <person name="Gaulin E."/>
        </authorList>
    </citation>
    <scope>NUCLEOTIDE SEQUENCE [LARGE SCALE GENOMIC DNA]</scope>
    <source>
        <strain evidence="1 2">ATCC 201684</strain>
    </source>
</reference>